<comment type="subcellular location">
    <subcellularLocation>
        <location evidence="2">Cell membrane</location>
    </subcellularLocation>
    <subcellularLocation>
        <location evidence="1">Membrane</location>
        <topology evidence="1">Single-pass membrane protein</topology>
    </subcellularLocation>
</comment>
<dbReference type="Proteomes" id="UP000579153">
    <property type="component" value="Unassembled WGS sequence"/>
</dbReference>
<evidence type="ECO:0000256" key="2">
    <source>
        <dbReference type="ARBA" id="ARBA00004236"/>
    </source>
</evidence>
<accession>A0A7W9GAD2</accession>
<evidence type="ECO:0000256" key="8">
    <source>
        <dbReference type="ARBA" id="ARBA00023163"/>
    </source>
</evidence>
<proteinExistence type="predicted"/>
<keyword evidence="3" id="KW-1003">Cell membrane</keyword>
<evidence type="ECO:0000256" key="10">
    <source>
        <dbReference type="ARBA" id="ARBA00030803"/>
    </source>
</evidence>
<dbReference type="GO" id="GO:0006417">
    <property type="term" value="P:regulation of translation"/>
    <property type="evidence" value="ECO:0007669"/>
    <property type="project" value="TreeGrafter"/>
</dbReference>
<dbReference type="GO" id="GO:0005886">
    <property type="term" value="C:plasma membrane"/>
    <property type="evidence" value="ECO:0007669"/>
    <property type="project" value="UniProtKB-SubCell"/>
</dbReference>
<organism evidence="13 14">
    <name type="scientific">Nonomuraea jabiensis</name>
    <dbReference type="NCBI Taxonomy" id="882448"/>
    <lineage>
        <taxon>Bacteria</taxon>
        <taxon>Bacillati</taxon>
        <taxon>Actinomycetota</taxon>
        <taxon>Actinomycetes</taxon>
        <taxon>Streptosporangiales</taxon>
        <taxon>Streptosporangiaceae</taxon>
        <taxon>Nonomuraea</taxon>
    </lineage>
</organism>
<keyword evidence="14" id="KW-1185">Reference proteome</keyword>
<dbReference type="GO" id="GO:0016989">
    <property type="term" value="F:sigma factor antagonist activity"/>
    <property type="evidence" value="ECO:0007669"/>
    <property type="project" value="TreeGrafter"/>
</dbReference>
<dbReference type="EMBL" id="JACHMB010000001">
    <property type="protein sequence ID" value="MBB5780106.1"/>
    <property type="molecule type" value="Genomic_DNA"/>
</dbReference>
<dbReference type="PANTHER" id="PTHR37461">
    <property type="entry name" value="ANTI-SIGMA-K FACTOR RSKA"/>
    <property type="match status" value="1"/>
</dbReference>
<feature type="compositionally biased region" description="Pro residues" evidence="11">
    <location>
        <begin position="103"/>
        <end position="139"/>
    </location>
</feature>
<evidence type="ECO:0000256" key="4">
    <source>
        <dbReference type="ARBA" id="ARBA00022692"/>
    </source>
</evidence>
<evidence type="ECO:0000256" key="6">
    <source>
        <dbReference type="ARBA" id="ARBA00023015"/>
    </source>
</evidence>
<dbReference type="InterPro" id="IPR051474">
    <property type="entry name" value="Anti-sigma-K/W_factor"/>
</dbReference>
<evidence type="ECO:0000313" key="13">
    <source>
        <dbReference type="EMBL" id="MBB5780106.1"/>
    </source>
</evidence>
<comment type="caution">
    <text evidence="13">The sequence shown here is derived from an EMBL/GenBank/DDBJ whole genome shotgun (WGS) entry which is preliminary data.</text>
</comment>
<feature type="region of interest" description="Disordered" evidence="11">
    <location>
        <begin position="71"/>
        <end position="151"/>
    </location>
</feature>
<protein>
    <recommendedName>
        <fullName evidence="10">Regulator of SigK</fullName>
    </recommendedName>
    <alternativeName>
        <fullName evidence="9">Sigma-K anti-sigma factor RskA</fullName>
    </alternativeName>
</protein>
<keyword evidence="7" id="KW-0472">Membrane</keyword>
<evidence type="ECO:0000256" key="11">
    <source>
        <dbReference type="SAM" id="MobiDB-lite"/>
    </source>
</evidence>
<evidence type="ECO:0000256" key="9">
    <source>
        <dbReference type="ARBA" id="ARBA00029829"/>
    </source>
</evidence>
<dbReference type="PANTHER" id="PTHR37461:SF1">
    <property type="entry name" value="ANTI-SIGMA-K FACTOR RSKA"/>
    <property type="match status" value="1"/>
</dbReference>
<name>A0A7W9GAD2_9ACTN</name>
<keyword evidence="6" id="KW-0805">Transcription regulation</keyword>
<dbReference type="Pfam" id="PF10099">
    <property type="entry name" value="RskA_C"/>
    <property type="match status" value="1"/>
</dbReference>
<keyword evidence="4" id="KW-0812">Transmembrane</keyword>
<feature type="compositionally biased region" description="Basic and acidic residues" evidence="11">
    <location>
        <begin position="71"/>
        <end position="80"/>
    </location>
</feature>
<dbReference type="RefSeq" id="WP_185073335.1">
    <property type="nucleotide sequence ID" value="NZ_JACHMB010000001.1"/>
</dbReference>
<evidence type="ECO:0000256" key="7">
    <source>
        <dbReference type="ARBA" id="ARBA00023136"/>
    </source>
</evidence>
<evidence type="ECO:0000256" key="1">
    <source>
        <dbReference type="ARBA" id="ARBA00004167"/>
    </source>
</evidence>
<dbReference type="Gene3D" id="1.10.10.1320">
    <property type="entry name" value="Anti-sigma factor, zinc-finger domain"/>
    <property type="match status" value="1"/>
</dbReference>
<sequence length="330" mass="34732">MTDELHTLSGAYAVHALPYAEWVLYEEHLLACPACWVEVRRLRETAARLAEALAEPPPAALRQRLLHAAHELRRPEERPGRGSGAVPDDSPTIWRPPTSRAPATPPTALPVPPSVPPPVPPSVPPSVPPPVPSSVPPSMPEDSPTLRIPPEQPAAFRTAPELPAAHEGGQVLPLRRRRARLTAGLAAVATAAAVALGAVAVDARRDLSDLTARHDEVIAVLAAPDAETVRRPATSGGTGTVVISRARGRLVFASSGLAELPRSKGYELWLMGPDGPRPAGMLDRAEGGLTTPLLITPERGDVRVALTVEPAAGSGRPTTRPVLLAELPEA</sequence>
<reference evidence="13 14" key="1">
    <citation type="submission" date="2020-08" db="EMBL/GenBank/DDBJ databases">
        <title>Sequencing the genomes of 1000 actinobacteria strains.</title>
        <authorList>
            <person name="Klenk H.-P."/>
        </authorList>
    </citation>
    <scope>NUCLEOTIDE SEQUENCE [LARGE SCALE GENOMIC DNA]</scope>
    <source>
        <strain evidence="13 14">DSM 45507</strain>
    </source>
</reference>
<keyword evidence="8" id="KW-0804">Transcription</keyword>
<dbReference type="AlphaFoldDB" id="A0A7W9GAD2"/>
<feature type="domain" description="Anti-sigma K factor RskA C-terminal" evidence="12">
    <location>
        <begin position="185"/>
        <end position="322"/>
    </location>
</feature>
<evidence type="ECO:0000256" key="5">
    <source>
        <dbReference type="ARBA" id="ARBA00022989"/>
    </source>
</evidence>
<dbReference type="InterPro" id="IPR041916">
    <property type="entry name" value="Anti_sigma_zinc_sf"/>
</dbReference>
<dbReference type="InterPro" id="IPR018764">
    <property type="entry name" value="RskA_C"/>
</dbReference>
<keyword evidence="5" id="KW-1133">Transmembrane helix</keyword>
<evidence type="ECO:0000259" key="12">
    <source>
        <dbReference type="Pfam" id="PF10099"/>
    </source>
</evidence>
<evidence type="ECO:0000256" key="3">
    <source>
        <dbReference type="ARBA" id="ARBA00022475"/>
    </source>
</evidence>
<gene>
    <name evidence="13" type="ORF">HD596_006862</name>
</gene>
<evidence type="ECO:0000313" key="14">
    <source>
        <dbReference type="Proteomes" id="UP000579153"/>
    </source>
</evidence>